<comment type="similarity">
    <text evidence="6">Belongs to the SMC family. RAD50 subfamily.</text>
</comment>
<dbReference type="RefSeq" id="WP_304450040.1">
    <property type="nucleotide sequence ID" value="NZ_JARRAH010000004.1"/>
</dbReference>
<dbReference type="AlphaFoldDB" id="A0ABD5UHJ1"/>
<keyword evidence="6" id="KW-0479">Metal-binding</keyword>
<evidence type="ECO:0000256" key="3">
    <source>
        <dbReference type="ARBA" id="ARBA00023054"/>
    </source>
</evidence>
<keyword evidence="1 6" id="KW-0227">DNA damage</keyword>
<organism evidence="9 10">
    <name type="scientific">Halomarina ordinaria</name>
    <dbReference type="NCBI Taxonomy" id="3033939"/>
    <lineage>
        <taxon>Archaea</taxon>
        <taxon>Methanobacteriati</taxon>
        <taxon>Methanobacteriota</taxon>
        <taxon>Stenosarchaea group</taxon>
        <taxon>Halobacteria</taxon>
        <taxon>Halobacteriales</taxon>
        <taxon>Natronomonadaceae</taxon>
        <taxon>Halomarina</taxon>
    </lineage>
</organism>
<accession>A0ABD5UHJ1</accession>
<gene>
    <name evidence="6" type="primary">rad50</name>
    <name evidence="9" type="ORF">ACFQHK_17870</name>
</gene>
<evidence type="ECO:0000256" key="5">
    <source>
        <dbReference type="ARBA" id="ARBA00049666"/>
    </source>
</evidence>
<comment type="similarity">
    <text evidence="5">Belongs to the Sph1/Sph2 family.</text>
</comment>
<dbReference type="InterPro" id="IPR038729">
    <property type="entry name" value="Rad50/SbcC_AAA"/>
</dbReference>
<evidence type="ECO:0000256" key="6">
    <source>
        <dbReference type="HAMAP-Rule" id="MF_00449"/>
    </source>
</evidence>
<evidence type="ECO:0000256" key="7">
    <source>
        <dbReference type="SAM" id="MobiDB-lite"/>
    </source>
</evidence>
<name>A0ABD5UHJ1_9EURY</name>
<evidence type="ECO:0000256" key="1">
    <source>
        <dbReference type="ARBA" id="ARBA00022763"/>
    </source>
</evidence>
<evidence type="ECO:0000313" key="9">
    <source>
        <dbReference type="EMBL" id="MFC6838353.1"/>
    </source>
</evidence>
<dbReference type="Gene3D" id="1.10.287.1490">
    <property type="match status" value="1"/>
</dbReference>
<feature type="compositionally biased region" description="Basic and acidic residues" evidence="7">
    <location>
        <begin position="602"/>
        <end position="614"/>
    </location>
</feature>
<keyword evidence="6" id="KW-0862">Zinc</keyword>
<keyword evidence="2 6" id="KW-0378">Hydrolase</keyword>
<dbReference type="HAMAP" id="MF_00449">
    <property type="entry name" value="RAD50"/>
    <property type="match status" value="1"/>
</dbReference>
<evidence type="ECO:0000256" key="2">
    <source>
        <dbReference type="ARBA" id="ARBA00022801"/>
    </source>
</evidence>
<dbReference type="EMBL" id="JBHSXM010000004">
    <property type="protein sequence ID" value="MFC6838353.1"/>
    <property type="molecule type" value="Genomic_DNA"/>
</dbReference>
<keyword evidence="6" id="KW-0547">Nucleotide-binding</keyword>
<feature type="coiled-coil region" evidence="6">
    <location>
        <begin position="688"/>
        <end position="732"/>
    </location>
</feature>
<protein>
    <recommendedName>
        <fullName evidence="6">DNA double-strand break repair Rad50 ATPase</fullName>
    </recommendedName>
</protein>
<feature type="region of interest" description="Disordered" evidence="7">
    <location>
        <begin position="335"/>
        <end position="414"/>
    </location>
</feature>
<comment type="caution">
    <text evidence="9">The sequence shown here is derived from an EMBL/GenBank/DDBJ whole genome shotgun (WGS) entry which is preliminary data.</text>
</comment>
<evidence type="ECO:0000313" key="10">
    <source>
        <dbReference type="Proteomes" id="UP001596406"/>
    </source>
</evidence>
<feature type="binding site" evidence="6">
    <location>
        <begin position="32"/>
        <end position="38"/>
    </location>
    <ligand>
        <name>ATP</name>
        <dbReference type="ChEBI" id="CHEBI:30616"/>
    </ligand>
</feature>
<dbReference type="Pfam" id="PF13476">
    <property type="entry name" value="AAA_23"/>
    <property type="match status" value="1"/>
</dbReference>
<dbReference type="InterPro" id="IPR022982">
    <property type="entry name" value="Rad50_ATPase_archaeal"/>
</dbReference>
<feature type="region of interest" description="Disordered" evidence="7">
    <location>
        <begin position="587"/>
        <end position="616"/>
    </location>
</feature>
<evidence type="ECO:0000256" key="4">
    <source>
        <dbReference type="ARBA" id="ARBA00023204"/>
    </source>
</evidence>
<keyword evidence="3 6" id="KW-0175">Coiled coil</keyword>
<comment type="function">
    <text evidence="6">Part of the Rad50/Mre11 complex, which is involved in the early steps of DNA double-strand break (DSB) repair. Rad50 controls the balance between DNA end bridging and DNA resection via ATP-dependent structural rearrangements of the Rad50/Mre11 complex.</text>
</comment>
<dbReference type="InterPro" id="IPR027417">
    <property type="entry name" value="P-loop_NTPase"/>
</dbReference>
<dbReference type="GO" id="GO:0008270">
    <property type="term" value="F:zinc ion binding"/>
    <property type="evidence" value="ECO:0007669"/>
    <property type="project" value="UniProtKB-UniRule"/>
</dbReference>
<feature type="binding site" evidence="6">
    <location>
        <position position="138"/>
    </location>
    <ligand>
        <name>ATP</name>
        <dbReference type="ChEBI" id="CHEBI:30616"/>
    </ligand>
</feature>
<dbReference type="GO" id="GO:0016887">
    <property type="term" value="F:ATP hydrolysis activity"/>
    <property type="evidence" value="ECO:0007669"/>
    <property type="project" value="UniProtKB-UniRule"/>
</dbReference>
<dbReference type="Gene3D" id="1.10.287.510">
    <property type="entry name" value="Helix hairpin bin"/>
    <property type="match status" value="1"/>
</dbReference>
<dbReference type="GO" id="GO:0006302">
    <property type="term" value="P:double-strand break repair"/>
    <property type="evidence" value="ECO:0007669"/>
    <property type="project" value="UniProtKB-UniRule"/>
</dbReference>
<feature type="binding site" evidence="6">
    <location>
        <position position="455"/>
    </location>
    <ligand>
        <name>Zn(2+)</name>
        <dbReference type="ChEBI" id="CHEBI:29105"/>
    </ligand>
</feature>
<feature type="domain" description="Rad50/SbcC-type AAA" evidence="8">
    <location>
        <begin position="5"/>
        <end position="260"/>
    </location>
</feature>
<feature type="compositionally biased region" description="Basic and acidic residues" evidence="7">
    <location>
        <begin position="366"/>
        <end position="382"/>
    </location>
</feature>
<dbReference type="PANTHER" id="PTHR32114:SF2">
    <property type="entry name" value="ABC TRANSPORTER ABCH.3"/>
    <property type="match status" value="1"/>
</dbReference>
<feature type="binding site" evidence="6">
    <location>
        <position position="12"/>
    </location>
    <ligand>
        <name>ATP</name>
        <dbReference type="ChEBI" id="CHEBI:30616"/>
    </ligand>
</feature>
<keyword evidence="6" id="KW-0067">ATP-binding</keyword>
<keyword evidence="10" id="KW-1185">Reference proteome</keyword>
<sequence>MQFTRIQLDSFKCFVDESIELQAGVTAMYGANGAGKTSLLEGCFFALYGADALPSGKNLADVIEKGEDEAVVELWFEHDGNQYHVRRQVREYETQTDHDVTLTTPDGPIEDPGPVDDAIEDLFRLDADAFLNCAYVRQGDINKLITASPSDRQDMIDQLLQLGKLDRYENRMGTTRNGIESVKDAKEGTLEGVRSDIDALEDRELEQQLERVESELDEIGDEISTLNDRIAPLEDEQREANEELESLQELESQINDLETEHRQVRSNLGEERKKRVDLENERNQYVTQIASCESTAADHLEETSVESLDLDAVKSRIEEIDRRLDQIETARDVADERVSEFRDAAEEAETTAGELESDADDLEGTAQERRQEADEKESDLSDPRGTLENVESELGDIEKRFAQSSTTRDAVESYKEEKIAELEAIRGELEGLRGKLRTTRDSVGHARLLLIRGRCPECGQEVEDAPNVSSYEEDRDKVRRLKREIQDKESEVAAKEGTVEEARSLADAAGRYESLESRKEDLRREIRGQSETIEALREEANELEEEATTKRARAAYNRTAIPHLEALADRAARARAHLTDEMESLETEQRALSEAQEVLSEADQKHRERDRIDERLEEDVDPQIDHWRNERDRVESELEGTREELDPGRIQRLERRRDGAAQWQSVLEQRRADLESRQGELRSEKGGINEALNELSRKREQRDTLSDQIDRLETVIQQCEAAEQMYRDLREDLRTRNVDELERLLNELFDLLYQTDSYAHFELSDSYELTVYEKSGEALDPTDLSGGERALFNLALRCAIYQLLTEGLSGRAPLPPLILDEPTVYLDEQHINELSGLITRMRELGVDQIILVSHQEELVDAAGERIEIRQDSTTNRSHVRVESRDLLA</sequence>
<comment type="domain">
    <text evidence="6">The two conserved Cys that bind zinc constitute the zinc-hook, which separates the large intramolecular coiled coil regions. The 2 Cys residues coordinate one molecule of zinc with the help of the 2 Cys residues of the zinc-hook of another Rad50 molecule, thereby forming a V-shaped homodimer.</text>
</comment>
<proteinExistence type="inferred from homology"/>
<dbReference type="SUPFAM" id="SSF52540">
    <property type="entry name" value="P-loop containing nucleoside triphosphate hydrolases"/>
    <property type="match status" value="2"/>
</dbReference>
<evidence type="ECO:0000259" key="8">
    <source>
        <dbReference type="Pfam" id="PF13476"/>
    </source>
</evidence>
<comment type="cofactor">
    <cofactor evidence="6">
        <name>Zn(2+)</name>
        <dbReference type="ChEBI" id="CHEBI:29105"/>
    </cofactor>
    <text evidence="6">Binds 1 zinc ion per homodimer.</text>
</comment>
<dbReference type="GO" id="GO:0005524">
    <property type="term" value="F:ATP binding"/>
    <property type="evidence" value="ECO:0007669"/>
    <property type="project" value="UniProtKB-UniRule"/>
</dbReference>
<dbReference type="Gene3D" id="3.40.50.300">
    <property type="entry name" value="P-loop containing nucleotide triphosphate hydrolases"/>
    <property type="match status" value="2"/>
</dbReference>
<feature type="binding site" evidence="6">
    <location>
        <position position="458"/>
    </location>
    <ligand>
        <name>Zn(2+)</name>
        <dbReference type="ChEBI" id="CHEBI:29105"/>
    </ligand>
</feature>
<keyword evidence="4 6" id="KW-0234">DNA repair</keyword>
<comment type="subunit">
    <text evidence="6">Homodimer. Forms a heterotetramer composed of two Mre11 subunits and two Rad50 subunits.</text>
</comment>
<feature type="compositionally biased region" description="Basic and acidic residues" evidence="7">
    <location>
        <begin position="335"/>
        <end position="345"/>
    </location>
</feature>
<dbReference type="Proteomes" id="UP001596406">
    <property type="component" value="Unassembled WGS sequence"/>
</dbReference>
<dbReference type="PANTHER" id="PTHR32114">
    <property type="entry name" value="ABC TRANSPORTER ABCH.3"/>
    <property type="match status" value="1"/>
</dbReference>
<comment type="caution">
    <text evidence="6">Lacks conserved residue(s) required for the propagation of feature annotation.</text>
</comment>
<reference evidence="9 10" key="1">
    <citation type="journal article" date="2019" name="Int. J. Syst. Evol. Microbiol.">
        <title>The Global Catalogue of Microorganisms (GCM) 10K type strain sequencing project: providing services to taxonomists for standard genome sequencing and annotation.</title>
        <authorList>
            <consortium name="The Broad Institute Genomics Platform"/>
            <consortium name="The Broad Institute Genome Sequencing Center for Infectious Disease"/>
            <person name="Wu L."/>
            <person name="Ma J."/>
        </authorList>
    </citation>
    <scope>NUCLEOTIDE SEQUENCE [LARGE SCALE GENOMIC DNA]</scope>
    <source>
        <strain evidence="9 10">PSRA2</strain>
    </source>
</reference>